<organism evidence="4 5">
    <name type="scientific">Hymenobacter persicinus</name>
    <dbReference type="NCBI Taxonomy" id="2025506"/>
    <lineage>
        <taxon>Bacteria</taxon>
        <taxon>Pseudomonadati</taxon>
        <taxon>Bacteroidota</taxon>
        <taxon>Cytophagia</taxon>
        <taxon>Cytophagales</taxon>
        <taxon>Hymenobacteraceae</taxon>
        <taxon>Hymenobacter</taxon>
    </lineage>
</organism>
<keyword evidence="5" id="KW-1185">Reference proteome</keyword>
<accession>A0A4Q5LCF0</accession>
<evidence type="ECO:0000256" key="1">
    <source>
        <dbReference type="SAM" id="MobiDB-lite"/>
    </source>
</evidence>
<dbReference type="AlphaFoldDB" id="A0A4Q5LCF0"/>
<evidence type="ECO:0000313" key="5">
    <source>
        <dbReference type="Proteomes" id="UP000294155"/>
    </source>
</evidence>
<protein>
    <submittedName>
        <fullName evidence="4">DUF2807 domain-containing protein</fullName>
    </submittedName>
</protein>
<proteinExistence type="predicted"/>
<name>A0A4Q5LCF0_9BACT</name>
<feature type="domain" description="Putative auto-transporter adhesin head GIN" evidence="3">
    <location>
        <begin position="34"/>
        <end position="214"/>
    </location>
</feature>
<dbReference type="Gene3D" id="2.160.20.120">
    <property type="match status" value="1"/>
</dbReference>
<evidence type="ECO:0000259" key="3">
    <source>
        <dbReference type="Pfam" id="PF10988"/>
    </source>
</evidence>
<sequence>MKNAVLALLFGAALGVTTTAQAQQVKQTRSVATFQAVHAGGGVKVVLTPGAATAVVVEATPEVQSQLQTTVKDGALEIGWESSLSLRNNRRATIYVTCPRLTELAVSGGATAKGTTPFTVSSFRLSASGGASVDMALAAKDLTSEVSGGGSVYLNGTAARQVATVSGGGSYHAYPLQSTTADVRASSGATAEVQVAGELAAQASSGGSVRYKGGARLTRSQTSSGGSVSPAR</sequence>
<dbReference type="RefSeq" id="WP_129920841.1">
    <property type="nucleotide sequence ID" value="NZ_SEWE01000015.1"/>
</dbReference>
<feature type="region of interest" description="Disordered" evidence="1">
    <location>
        <begin position="204"/>
        <end position="232"/>
    </location>
</feature>
<evidence type="ECO:0000313" key="4">
    <source>
        <dbReference type="EMBL" id="RYU80100.1"/>
    </source>
</evidence>
<feature type="chain" id="PRO_5020459105" evidence="2">
    <location>
        <begin position="23"/>
        <end position="232"/>
    </location>
</feature>
<evidence type="ECO:0000256" key="2">
    <source>
        <dbReference type="SAM" id="SignalP"/>
    </source>
</evidence>
<feature type="compositionally biased region" description="Polar residues" evidence="1">
    <location>
        <begin position="218"/>
        <end position="232"/>
    </location>
</feature>
<dbReference type="Pfam" id="PF10988">
    <property type="entry name" value="DUF2807"/>
    <property type="match status" value="1"/>
</dbReference>
<gene>
    <name evidence="4" type="ORF">EWM57_09155</name>
</gene>
<keyword evidence="2" id="KW-0732">Signal</keyword>
<dbReference type="InterPro" id="IPR021255">
    <property type="entry name" value="DUF2807"/>
</dbReference>
<dbReference type="Proteomes" id="UP000294155">
    <property type="component" value="Unassembled WGS sequence"/>
</dbReference>
<comment type="caution">
    <text evidence="4">The sequence shown here is derived from an EMBL/GenBank/DDBJ whole genome shotgun (WGS) entry which is preliminary data.</text>
</comment>
<feature type="signal peptide" evidence="2">
    <location>
        <begin position="1"/>
        <end position="22"/>
    </location>
</feature>
<dbReference type="EMBL" id="SEWE01000015">
    <property type="protein sequence ID" value="RYU80100.1"/>
    <property type="molecule type" value="Genomic_DNA"/>
</dbReference>
<dbReference type="OrthoDB" id="880784at2"/>
<reference evidence="4 5" key="1">
    <citation type="submission" date="2019-02" db="EMBL/GenBank/DDBJ databases">
        <title>Bacterial novel species isolated from soil.</title>
        <authorList>
            <person name="Jung H.-Y."/>
        </authorList>
    </citation>
    <scope>NUCLEOTIDE SEQUENCE [LARGE SCALE GENOMIC DNA]</scope>
    <source>
        <strain evidence="4 5">1-3-3-3</strain>
    </source>
</reference>